<dbReference type="InterPro" id="IPR000232">
    <property type="entry name" value="HSF_DNA-bd"/>
</dbReference>
<feature type="region of interest" description="Disordered" evidence="7">
    <location>
        <begin position="1"/>
        <end position="35"/>
    </location>
</feature>
<evidence type="ECO:0000256" key="2">
    <source>
        <dbReference type="ARBA" id="ARBA00023015"/>
    </source>
</evidence>
<keyword evidence="3" id="KW-0238">DNA-binding</keyword>
<keyword evidence="2" id="KW-0805">Transcription regulation</keyword>
<dbReference type="GO" id="GO:0005634">
    <property type="term" value="C:nucleus"/>
    <property type="evidence" value="ECO:0007669"/>
    <property type="project" value="UniProtKB-SubCell"/>
</dbReference>
<dbReference type="PANTHER" id="PTHR10015:SF427">
    <property type="entry name" value="HEAT SHOCK FACTOR PROTEIN"/>
    <property type="match status" value="1"/>
</dbReference>
<dbReference type="SUPFAM" id="SSF46785">
    <property type="entry name" value="Winged helix' DNA-binding domain"/>
    <property type="match status" value="1"/>
</dbReference>
<dbReference type="OrthoDB" id="60033at2759"/>
<feature type="region of interest" description="Disordered" evidence="7">
    <location>
        <begin position="148"/>
        <end position="176"/>
    </location>
</feature>
<name>A0A8J5XP81_DIALT</name>
<dbReference type="FunFam" id="1.10.10.10:FF:000027">
    <property type="entry name" value="Heat shock transcription factor 1"/>
    <property type="match status" value="1"/>
</dbReference>
<evidence type="ECO:0000256" key="5">
    <source>
        <dbReference type="ARBA" id="ARBA00023242"/>
    </source>
</evidence>
<comment type="subcellular location">
    <subcellularLocation>
        <location evidence="1">Nucleus</location>
    </subcellularLocation>
</comment>
<dbReference type="GO" id="GO:0043565">
    <property type="term" value="F:sequence-specific DNA binding"/>
    <property type="evidence" value="ECO:0007669"/>
    <property type="project" value="InterPro"/>
</dbReference>
<evidence type="ECO:0000256" key="4">
    <source>
        <dbReference type="ARBA" id="ARBA00023163"/>
    </source>
</evidence>
<dbReference type="InterPro" id="IPR036388">
    <property type="entry name" value="WH-like_DNA-bd_sf"/>
</dbReference>
<protein>
    <recommendedName>
        <fullName evidence="8">HSF-type DNA-binding domain-containing protein</fullName>
    </recommendedName>
</protein>
<evidence type="ECO:0000256" key="3">
    <source>
        <dbReference type="ARBA" id="ARBA00023125"/>
    </source>
</evidence>
<organism evidence="9 10">
    <name type="scientific">Diacronema lutheri</name>
    <name type="common">Unicellular marine alga</name>
    <name type="synonym">Monochrysis lutheri</name>
    <dbReference type="NCBI Taxonomy" id="2081491"/>
    <lineage>
        <taxon>Eukaryota</taxon>
        <taxon>Haptista</taxon>
        <taxon>Haptophyta</taxon>
        <taxon>Pavlovophyceae</taxon>
        <taxon>Pavlovales</taxon>
        <taxon>Pavlovaceae</taxon>
        <taxon>Diacronema</taxon>
    </lineage>
</organism>
<evidence type="ECO:0000256" key="7">
    <source>
        <dbReference type="SAM" id="MobiDB-lite"/>
    </source>
</evidence>
<dbReference type="Pfam" id="PF00447">
    <property type="entry name" value="HSF_DNA-bind"/>
    <property type="match status" value="1"/>
</dbReference>
<keyword evidence="5" id="KW-0539">Nucleus</keyword>
<evidence type="ECO:0000256" key="1">
    <source>
        <dbReference type="ARBA" id="ARBA00004123"/>
    </source>
</evidence>
<feature type="domain" description="HSF-type DNA-binding" evidence="8">
    <location>
        <begin position="49"/>
        <end position="147"/>
    </location>
</feature>
<feature type="compositionally biased region" description="Low complexity" evidence="7">
    <location>
        <begin position="152"/>
        <end position="162"/>
    </location>
</feature>
<sequence length="299" mass="32174">MDELACSSGMLGDDNVPLRSMTNDDDDDEEEQDGGLPAGALNLQCVAERVPPFLSKLFQIVSQAQTDHCVRWSAAGDSFVVADHHVFSKSVLPQFFKHSSLCSFIRQLNTYGFRKRTNMGSSSDQMEFFNDNFRRGHIDLLCRIKRTGQTKGSSRSHGTPPGSTGGGPMRGGGLAASQQLAQQTKLAGTVPHATKNDLMHVQGQVNALISEVRDMRTLMHQYMMEVDKRVNLFSMEMSGAHAIGSHWFPIAGQPPGGACTGAQATFAVTPPGSSADQPHSGLDAVASASLAAMVHQQPM</sequence>
<evidence type="ECO:0000256" key="6">
    <source>
        <dbReference type="RuleBase" id="RU004020"/>
    </source>
</evidence>
<feature type="compositionally biased region" description="Gly residues" evidence="7">
    <location>
        <begin position="163"/>
        <end position="174"/>
    </location>
</feature>
<evidence type="ECO:0000313" key="10">
    <source>
        <dbReference type="Proteomes" id="UP000751190"/>
    </source>
</evidence>
<dbReference type="PANTHER" id="PTHR10015">
    <property type="entry name" value="HEAT SHOCK TRANSCRIPTION FACTOR"/>
    <property type="match status" value="1"/>
</dbReference>
<comment type="similarity">
    <text evidence="6">Belongs to the HSF family.</text>
</comment>
<proteinExistence type="inferred from homology"/>
<dbReference type="EMBL" id="JAGTXO010000010">
    <property type="protein sequence ID" value="KAG8465632.1"/>
    <property type="molecule type" value="Genomic_DNA"/>
</dbReference>
<reference evidence="9" key="1">
    <citation type="submission" date="2021-05" db="EMBL/GenBank/DDBJ databases">
        <title>The genome of the haptophyte Pavlova lutheri (Diacronema luteri, Pavlovales) - a model for lipid biosynthesis in eukaryotic algae.</title>
        <authorList>
            <person name="Hulatt C.J."/>
            <person name="Posewitz M.C."/>
        </authorList>
    </citation>
    <scope>NUCLEOTIDE SEQUENCE</scope>
    <source>
        <strain evidence="9">NIVA-4/92</strain>
    </source>
</reference>
<dbReference type="Proteomes" id="UP000751190">
    <property type="component" value="Unassembled WGS sequence"/>
</dbReference>
<dbReference type="PRINTS" id="PR00056">
    <property type="entry name" value="HSFDOMAIN"/>
</dbReference>
<feature type="compositionally biased region" description="Acidic residues" evidence="7">
    <location>
        <begin position="23"/>
        <end position="33"/>
    </location>
</feature>
<dbReference type="SMART" id="SM00415">
    <property type="entry name" value="HSF"/>
    <property type="match status" value="1"/>
</dbReference>
<accession>A0A8J5XP81</accession>
<evidence type="ECO:0000313" key="9">
    <source>
        <dbReference type="EMBL" id="KAG8465632.1"/>
    </source>
</evidence>
<evidence type="ECO:0000259" key="8">
    <source>
        <dbReference type="SMART" id="SM00415"/>
    </source>
</evidence>
<keyword evidence="10" id="KW-1185">Reference proteome</keyword>
<dbReference type="GO" id="GO:0003700">
    <property type="term" value="F:DNA-binding transcription factor activity"/>
    <property type="evidence" value="ECO:0007669"/>
    <property type="project" value="InterPro"/>
</dbReference>
<dbReference type="AlphaFoldDB" id="A0A8J5XP81"/>
<comment type="caution">
    <text evidence="9">The sequence shown here is derived from an EMBL/GenBank/DDBJ whole genome shotgun (WGS) entry which is preliminary data.</text>
</comment>
<dbReference type="InterPro" id="IPR036390">
    <property type="entry name" value="WH_DNA-bd_sf"/>
</dbReference>
<keyword evidence="4" id="KW-0804">Transcription</keyword>
<gene>
    <name evidence="9" type="ORF">KFE25_002939</name>
</gene>
<dbReference type="Gene3D" id="1.10.10.10">
    <property type="entry name" value="Winged helix-like DNA-binding domain superfamily/Winged helix DNA-binding domain"/>
    <property type="match status" value="1"/>
</dbReference>